<dbReference type="AlphaFoldDB" id="A0A1B8NVI6"/>
<reference evidence="2 3" key="1">
    <citation type="submission" date="2016-06" db="EMBL/GenBank/DDBJ databases">
        <title>Genome sequence of halotolerant plant growth promoting strain of Halomonas elongata HEK1 isolated from salterns of Rann of Kutch, Gujarat, India.</title>
        <authorList>
            <person name="Gaba S."/>
            <person name="Singh R.N."/>
            <person name="Abrol S."/>
            <person name="Kaushik R."/>
            <person name="Saxena A.K."/>
        </authorList>
    </citation>
    <scope>NUCLEOTIDE SEQUENCE [LARGE SCALE GENOMIC DNA]</scope>
    <source>
        <strain evidence="2 3">HEK1</strain>
    </source>
</reference>
<feature type="transmembrane region" description="Helical" evidence="1">
    <location>
        <begin position="43"/>
        <end position="63"/>
    </location>
</feature>
<evidence type="ECO:0000313" key="2">
    <source>
        <dbReference type="EMBL" id="OBX33988.1"/>
    </source>
</evidence>
<sequence>MSLLVQSSPRLGRVETEDAVVPPRGTRRLAWGGFSVLLDRRTLAANLLLLLLVLAASLAYLCFGERTLSPAEVLAVLNGTGMVCRPFWSRRCACRVSGRRSPLARPSPWRAA</sequence>
<dbReference type="Proteomes" id="UP000092504">
    <property type="component" value="Unassembled WGS sequence"/>
</dbReference>
<dbReference type="EMBL" id="MAJD01000002">
    <property type="protein sequence ID" value="OBX33988.1"/>
    <property type="molecule type" value="Genomic_DNA"/>
</dbReference>
<evidence type="ECO:0000256" key="1">
    <source>
        <dbReference type="SAM" id="Phobius"/>
    </source>
</evidence>
<gene>
    <name evidence="2" type="ORF">A8U91_03032</name>
</gene>
<proteinExistence type="predicted"/>
<evidence type="ECO:0000313" key="3">
    <source>
        <dbReference type="Proteomes" id="UP000092504"/>
    </source>
</evidence>
<protein>
    <submittedName>
        <fullName evidence="2">Uncharacterized protein</fullName>
    </submittedName>
</protein>
<accession>A0A1B8NVI6</accession>
<organism evidence="2 3">
    <name type="scientific">Halomonas elongata</name>
    <dbReference type="NCBI Taxonomy" id="2746"/>
    <lineage>
        <taxon>Bacteria</taxon>
        <taxon>Pseudomonadati</taxon>
        <taxon>Pseudomonadota</taxon>
        <taxon>Gammaproteobacteria</taxon>
        <taxon>Oceanospirillales</taxon>
        <taxon>Halomonadaceae</taxon>
        <taxon>Halomonas</taxon>
    </lineage>
</organism>
<keyword evidence="1" id="KW-1133">Transmembrane helix</keyword>
<keyword evidence="1" id="KW-0472">Membrane</keyword>
<keyword evidence="1" id="KW-0812">Transmembrane</keyword>
<comment type="caution">
    <text evidence="2">The sequence shown here is derived from an EMBL/GenBank/DDBJ whole genome shotgun (WGS) entry which is preliminary data.</text>
</comment>
<name>A0A1B8NVI6_HALEL</name>